<evidence type="ECO:0000259" key="3">
    <source>
        <dbReference type="PROSITE" id="PS51186"/>
    </source>
</evidence>
<dbReference type="Proteomes" id="UP000501168">
    <property type="component" value="Chromosome"/>
</dbReference>
<feature type="domain" description="N-acetyltransferase" evidence="3">
    <location>
        <begin position="1"/>
        <end position="152"/>
    </location>
</feature>
<dbReference type="InParanoid" id="A0A6G9ICV7"/>
<dbReference type="InterPro" id="IPR016181">
    <property type="entry name" value="Acyl_CoA_acyltransferase"/>
</dbReference>
<name>A0A6G9ICV7_9GAMM</name>
<dbReference type="PANTHER" id="PTHR43800">
    <property type="entry name" value="PEPTIDYL-LYSINE N-ACETYLTRANSFERASE YJAB"/>
    <property type="match status" value="1"/>
</dbReference>
<gene>
    <name evidence="4" type="ORF">IPMB12_10440</name>
</gene>
<evidence type="ECO:0000256" key="2">
    <source>
        <dbReference type="ARBA" id="ARBA00023315"/>
    </source>
</evidence>
<dbReference type="CDD" id="cd04301">
    <property type="entry name" value="NAT_SF"/>
    <property type="match status" value="1"/>
</dbReference>
<dbReference type="GO" id="GO:0016747">
    <property type="term" value="F:acyltransferase activity, transferring groups other than amino-acyl groups"/>
    <property type="evidence" value="ECO:0007669"/>
    <property type="project" value="InterPro"/>
</dbReference>
<dbReference type="PANTHER" id="PTHR43800:SF1">
    <property type="entry name" value="PEPTIDYL-LYSINE N-ACETYLTRANSFERASE YJAB"/>
    <property type="match status" value="1"/>
</dbReference>
<keyword evidence="1 4" id="KW-0808">Transferase</keyword>
<evidence type="ECO:0000313" key="5">
    <source>
        <dbReference type="Proteomes" id="UP000501168"/>
    </source>
</evidence>
<dbReference type="SUPFAM" id="SSF55729">
    <property type="entry name" value="Acyl-CoA N-acyltransferases (Nat)"/>
    <property type="match status" value="1"/>
</dbReference>
<dbReference type="RefSeq" id="WP_166917362.1">
    <property type="nucleotide sequence ID" value="NZ_CP050253.1"/>
</dbReference>
<sequence>MAVRPFRSDDASTLVNIWYEAVKATHFFLTQQDIDFYYDQVRDIYLPQLDVWVYEDNGIIKGFIGFSQEDSNHKIEMLFVDPNFHGQRIGSSLITWAKRRIKGSILVDVNEENPAAHFFYLKKGFEFIGRSELDSSGQPFPIIHLLYQKKIKAK</sequence>
<evidence type="ECO:0000256" key="1">
    <source>
        <dbReference type="ARBA" id="ARBA00022679"/>
    </source>
</evidence>
<dbReference type="EMBL" id="CP050253">
    <property type="protein sequence ID" value="QIQ22065.1"/>
    <property type="molecule type" value="Genomic_DNA"/>
</dbReference>
<reference evidence="4 5" key="1">
    <citation type="submission" date="2020-03" db="EMBL/GenBank/DDBJ databases">
        <title>Complete genome sequence of Orbus sp. IPMB12 (BCRC 80908).</title>
        <authorList>
            <person name="Lo W.-S."/>
            <person name="Chang T.-H."/>
            <person name="Kuo C.-H."/>
        </authorList>
    </citation>
    <scope>NUCLEOTIDE SEQUENCE [LARGE SCALE GENOMIC DNA]</scope>
    <source>
        <strain evidence="4 5">IPMB12</strain>
    </source>
</reference>
<keyword evidence="5" id="KW-1185">Reference proteome</keyword>
<evidence type="ECO:0000313" key="4">
    <source>
        <dbReference type="EMBL" id="QIQ22065.1"/>
    </source>
</evidence>
<dbReference type="Pfam" id="PF13508">
    <property type="entry name" value="Acetyltransf_7"/>
    <property type="match status" value="1"/>
</dbReference>
<keyword evidence="2" id="KW-0012">Acyltransferase</keyword>
<dbReference type="FunCoup" id="A0A6G9ICV7">
    <property type="interactions" value="42"/>
</dbReference>
<dbReference type="AlphaFoldDB" id="A0A6G9ICV7"/>
<accession>A0A6G9ICV7</accession>
<protein>
    <submittedName>
        <fullName evidence="4">GNAT family N-acetyltransferase</fullName>
    </submittedName>
</protein>
<proteinExistence type="predicted"/>
<organism evidence="4 5">
    <name type="scientific">Zophobihabitans entericus</name>
    <dbReference type="NCBI Taxonomy" id="1635327"/>
    <lineage>
        <taxon>Bacteria</taxon>
        <taxon>Pseudomonadati</taxon>
        <taxon>Pseudomonadota</taxon>
        <taxon>Gammaproteobacteria</taxon>
        <taxon>Orbales</taxon>
        <taxon>Orbaceae</taxon>
        <taxon>Zophobihabitans</taxon>
    </lineage>
</organism>
<dbReference type="Gene3D" id="3.40.630.30">
    <property type="match status" value="1"/>
</dbReference>
<dbReference type="KEGG" id="orb:IPMB12_10440"/>
<dbReference type="InterPro" id="IPR000182">
    <property type="entry name" value="GNAT_dom"/>
</dbReference>
<dbReference type="PROSITE" id="PS51186">
    <property type="entry name" value="GNAT"/>
    <property type="match status" value="1"/>
</dbReference>